<dbReference type="Proteomes" id="UP000216033">
    <property type="component" value="Unassembled WGS sequence"/>
</dbReference>
<keyword evidence="1" id="KW-1133">Transmembrane helix</keyword>
<dbReference type="EMBL" id="NDFP01000021">
    <property type="protein sequence ID" value="PAL20541.1"/>
    <property type="molecule type" value="Genomic_DNA"/>
</dbReference>
<dbReference type="AlphaFoldDB" id="A0A270B7B6"/>
<evidence type="ECO:0000313" key="3">
    <source>
        <dbReference type="Proteomes" id="UP000216033"/>
    </source>
</evidence>
<keyword evidence="1" id="KW-0472">Membrane</keyword>
<comment type="caution">
    <text evidence="2">The sequence shown here is derived from an EMBL/GenBank/DDBJ whole genome shotgun (WGS) entry which is preliminary data.</text>
</comment>
<accession>A0A270B7B6</accession>
<reference evidence="2 3" key="1">
    <citation type="submission" date="2017-04" db="EMBL/GenBank/DDBJ databases">
        <title>Kefir bacterial isolates.</title>
        <authorList>
            <person name="Kim Y."/>
            <person name="Blasche S."/>
            <person name="Patil K.R."/>
        </authorList>
    </citation>
    <scope>NUCLEOTIDE SEQUENCE [LARGE SCALE GENOMIC DNA]</scope>
    <source>
        <strain evidence="2 3">KR-2</strain>
    </source>
</reference>
<evidence type="ECO:0000313" key="2">
    <source>
        <dbReference type="EMBL" id="PAL20541.1"/>
    </source>
</evidence>
<proteinExistence type="predicted"/>
<organism evidence="2 3">
    <name type="scientific">Acetobacter syzygii</name>
    <dbReference type="NCBI Taxonomy" id="146476"/>
    <lineage>
        <taxon>Bacteria</taxon>
        <taxon>Pseudomonadati</taxon>
        <taxon>Pseudomonadota</taxon>
        <taxon>Alphaproteobacteria</taxon>
        <taxon>Acetobacterales</taxon>
        <taxon>Acetobacteraceae</taxon>
        <taxon>Acetobacter</taxon>
    </lineage>
</organism>
<name>A0A270B7B6_9PROT</name>
<protein>
    <submittedName>
        <fullName evidence="2">Uncharacterized protein</fullName>
    </submittedName>
</protein>
<gene>
    <name evidence="2" type="ORF">B9K05_12905</name>
</gene>
<evidence type="ECO:0000256" key="1">
    <source>
        <dbReference type="SAM" id="Phobius"/>
    </source>
</evidence>
<feature type="transmembrane region" description="Helical" evidence="1">
    <location>
        <begin position="37"/>
        <end position="59"/>
    </location>
</feature>
<sequence length="104" mass="11436">MVILFGLLLVSDGFDGFCLVDQLSDMSDTVASVMGPHYLTMSTGLLISVAGFSLWIGHLARVSRWDRIASCRFRGSLRRWCRITAFSVTGLACLAGHVLFRTAH</sequence>
<keyword evidence="1" id="KW-0812">Transmembrane</keyword>
<keyword evidence="3" id="KW-1185">Reference proteome</keyword>
<feature type="transmembrane region" description="Helical" evidence="1">
    <location>
        <begin position="80"/>
        <end position="100"/>
    </location>
</feature>